<name>A0A9D4PXM0_RHISA</name>
<gene>
    <name evidence="1" type="ORF">HPB52_014329</name>
</gene>
<evidence type="ECO:0000313" key="2">
    <source>
        <dbReference type="Proteomes" id="UP000821837"/>
    </source>
</evidence>
<protein>
    <submittedName>
        <fullName evidence="1">Uncharacterized protein</fullName>
    </submittedName>
</protein>
<comment type="caution">
    <text evidence="1">The sequence shown here is derived from an EMBL/GenBank/DDBJ whole genome shotgun (WGS) entry which is preliminary data.</text>
</comment>
<organism evidence="1 2">
    <name type="scientific">Rhipicephalus sanguineus</name>
    <name type="common">Brown dog tick</name>
    <name type="synonym">Ixodes sanguineus</name>
    <dbReference type="NCBI Taxonomy" id="34632"/>
    <lineage>
        <taxon>Eukaryota</taxon>
        <taxon>Metazoa</taxon>
        <taxon>Ecdysozoa</taxon>
        <taxon>Arthropoda</taxon>
        <taxon>Chelicerata</taxon>
        <taxon>Arachnida</taxon>
        <taxon>Acari</taxon>
        <taxon>Parasitiformes</taxon>
        <taxon>Ixodida</taxon>
        <taxon>Ixodoidea</taxon>
        <taxon>Ixodidae</taxon>
        <taxon>Rhipicephalinae</taxon>
        <taxon>Rhipicephalus</taxon>
        <taxon>Rhipicephalus</taxon>
    </lineage>
</organism>
<reference evidence="1" key="2">
    <citation type="submission" date="2021-09" db="EMBL/GenBank/DDBJ databases">
        <authorList>
            <person name="Jia N."/>
            <person name="Wang J."/>
            <person name="Shi W."/>
            <person name="Du L."/>
            <person name="Sun Y."/>
            <person name="Zhan W."/>
            <person name="Jiang J."/>
            <person name="Wang Q."/>
            <person name="Zhang B."/>
            <person name="Ji P."/>
            <person name="Sakyi L.B."/>
            <person name="Cui X."/>
            <person name="Yuan T."/>
            <person name="Jiang B."/>
            <person name="Yang W."/>
            <person name="Lam T.T.-Y."/>
            <person name="Chang Q."/>
            <person name="Ding S."/>
            <person name="Wang X."/>
            <person name="Zhu J."/>
            <person name="Ruan X."/>
            <person name="Zhao L."/>
            <person name="Wei J."/>
            <person name="Que T."/>
            <person name="Du C."/>
            <person name="Cheng J."/>
            <person name="Dai P."/>
            <person name="Han X."/>
            <person name="Huang E."/>
            <person name="Gao Y."/>
            <person name="Liu J."/>
            <person name="Shao H."/>
            <person name="Ye R."/>
            <person name="Li L."/>
            <person name="Wei W."/>
            <person name="Wang X."/>
            <person name="Wang C."/>
            <person name="Huo Q."/>
            <person name="Li W."/>
            <person name="Guo W."/>
            <person name="Chen H."/>
            <person name="Chen S."/>
            <person name="Zhou L."/>
            <person name="Zhou L."/>
            <person name="Ni X."/>
            <person name="Tian J."/>
            <person name="Zhou Y."/>
            <person name="Sheng Y."/>
            <person name="Liu T."/>
            <person name="Pan Y."/>
            <person name="Xia L."/>
            <person name="Li J."/>
            <person name="Zhao F."/>
            <person name="Cao W."/>
        </authorList>
    </citation>
    <scope>NUCLEOTIDE SEQUENCE</scope>
    <source>
        <strain evidence="1">Rsan-2018</strain>
        <tissue evidence="1">Larvae</tissue>
    </source>
</reference>
<dbReference type="VEuPathDB" id="VectorBase:RSAN_052359"/>
<accession>A0A9D4PXM0</accession>
<proteinExistence type="predicted"/>
<reference evidence="1" key="1">
    <citation type="journal article" date="2020" name="Cell">
        <title>Large-Scale Comparative Analyses of Tick Genomes Elucidate Their Genetic Diversity and Vector Capacities.</title>
        <authorList>
            <consortium name="Tick Genome and Microbiome Consortium (TIGMIC)"/>
            <person name="Jia N."/>
            <person name="Wang J."/>
            <person name="Shi W."/>
            <person name="Du L."/>
            <person name="Sun Y."/>
            <person name="Zhan W."/>
            <person name="Jiang J.F."/>
            <person name="Wang Q."/>
            <person name="Zhang B."/>
            <person name="Ji P."/>
            <person name="Bell-Sakyi L."/>
            <person name="Cui X.M."/>
            <person name="Yuan T.T."/>
            <person name="Jiang B.G."/>
            <person name="Yang W.F."/>
            <person name="Lam T.T."/>
            <person name="Chang Q.C."/>
            <person name="Ding S.J."/>
            <person name="Wang X.J."/>
            <person name="Zhu J.G."/>
            <person name="Ruan X.D."/>
            <person name="Zhao L."/>
            <person name="Wei J.T."/>
            <person name="Ye R.Z."/>
            <person name="Que T.C."/>
            <person name="Du C.H."/>
            <person name="Zhou Y.H."/>
            <person name="Cheng J.X."/>
            <person name="Dai P.F."/>
            <person name="Guo W.B."/>
            <person name="Han X.H."/>
            <person name="Huang E.J."/>
            <person name="Li L.F."/>
            <person name="Wei W."/>
            <person name="Gao Y.C."/>
            <person name="Liu J.Z."/>
            <person name="Shao H.Z."/>
            <person name="Wang X."/>
            <person name="Wang C.C."/>
            <person name="Yang T.C."/>
            <person name="Huo Q.B."/>
            <person name="Li W."/>
            <person name="Chen H.Y."/>
            <person name="Chen S.E."/>
            <person name="Zhou L.G."/>
            <person name="Ni X.B."/>
            <person name="Tian J.H."/>
            <person name="Sheng Y."/>
            <person name="Liu T."/>
            <person name="Pan Y.S."/>
            <person name="Xia L.Y."/>
            <person name="Li J."/>
            <person name="Zhao F."/>
            <person name="Cao W.C."/>
        </authorList>
    </citation>
    <scope>NUCLEOTIDE SEQUENCE</scope>
    <source>
        <strain evidence="1">Rsan-2018</strain>
    </source>
</reference>
<sequence>MEVAMKRRYATMMAAVLETEDDDAYFVSRKRSCWVKGWMQEKSLGIQHQLYDCLLKQDPDEYRRLLRMPHDVFERVLASVRPHIEKGDTNMRLAVSARTRLQLTLRYLASGDGSIWQTTPLQRAIARKKAGLPAFIDVPGQANLLLPPAIVGDDAFPLSPNLMKPFGGTQLSSAQKIFNYR</sequence>
<keyword evidence="2" id="KW-1185">Reference proteome</keyword>
<evidence type="ECO:0000313" key="1">
    <source>
        <dbReference type="EMBL" id="KAH7957014.1"/>
    </source>
</evidence>
<dbReference type="Proteomes" id="UP000821837">
    <property type="component" value="Unassembled WGS sequence"/>
</dbReference>
<dbReference type="AlphaFoldDB" id="A0A9D4PXM0"/>
<dbReference type="EMBL" id="JABSTV010001250">
    <property type="protein sequence ID" value="KAH7957014.1"/>
    <property type="molecule type" value="Genomic_DNA"/>
</dbReference>